<evidence type="ECO:0000256" key="4">
    <source>
        <dbReference type="SAM" id="MobiDB-lite"/>
    </source>
</evidence>
<dbReference type="GO" id="GO:0006508">
    <property type="term" value="P:proteolysis"/>
    <property type="evidence" value="ECO:0007669"/>
    <property type="project" value="UniProtKB-KW"/>
</dbReference>
<evidence type="ECO:0000256" key="3">
    <source>
        <dbReference type="ARBA" id="ARBA00022801"/>
    </source>
</evidence>
<evidence type="ECO:0000313" key="7">
    <source>
        <dbReference type="Proteomes" id="UP000800093"/>
    </source>
</evidence>
<comment type="similarity">
    <text evidence="1">Belongs to the peptidase C48 family.</text>
</comment>
<dbReference type="GO" id="GO:0019783">
    <property type="term" value="F:ubiquitin-like protein peptidase activity"/>
    <property type="evidence" value="ECO:0007669"/>
    <property type="project" value="UniProtKB-ARBA"/>
</dbReference>
<dbReference type="GO" id="GO:0008234">
    <property type="term" value="F:cysteine-type peptidase activity"/>
    <property type="evidence" value="ECO:0007669"/>
    <property type="project" value="InterPro"/>
</dbReference>
<protein>
    <recommendedName>
        <fullName evidence="5">Ubiquitin-like protease family profile domain-containing protein</fullName>
    </recommendedName>
</protein>
<keyword evidence="2" id="KW-0645">Protease</keyword>
<gene>
    <name evidence="6" type="ORF">CC78DRAFT_546427</name>
</gene>
<sequence>MQTANFLQTHFLLKVNQKTGTVVAKSSMNSFPATAKEAHLNCTHAFPKTRSSILTKTATMCVAAARGRRQGMVLTAGATTPLRHRRYSVDVVTEGWSAKEAVGWSNNDGNLPKVEVPMATASGAQEAEPLMRQAPALDLPDPRRFYDLSKYLIDPQPGDDTICLELEQSTLTNEEFNLICSATDDAWWRDNILNTALELIGRERRAGSRGIKIINSMISSILYQVGLYGDTDGDSFKQYAGYKKQLAGNRWIFLPINDGFVSLDFGETAGTHWAFILVDTHRRTARYIDSFDPSNSTMHQVAHHVVGGLEYLLEGNYERIIEWDTPHQWKQNRVNLGQDFGPCGPFVVCMISYLVKKIVKYQEAGSANHIVLDMGVGWTKSWRFDSHRVRQETKAIIAHECHQRHVMRLYKAHEEAASKPASEEIEELEVFEWPRRGLEYLAEELEFPTRKERTAEVARETEFDTELALDTEIGSKVDNDRFFGEIFGESDVDMTNTKEGVEEPVADVVLSPEIPQNKTESETVEESELLNLKGKPVRVRWGRQWT</sequence>
<accession>A0A9P4K5L5</accession>
<dbReference type="OrthoDB" id="3687719at2759"/>
<dbReference type="InterPro" id="IPR003653">
    <property type="entry name" value="Peptidase_C48_C"/>
</dbReference>
<dbReference type="InterPro" id="IPR038765">
    <property type="entry name" value="Papain-like_cys_pep_sf"/>
</dbReference>
<evidence type="ECO:0000256" key="1">
    <source>
        <dbReference type="ARBA" id="ARBA00005234"/>
    </source>
</evidence>
<evidence type="ECO:0000256" key="2">
    <source>
        <dbReference type="ARBA" id="ARBA00022670"/>
    </source>
</evidence>
<dbReference type="SUPFAM" id="SSF54001">
    <property type="entry name" value="Cysteine proteinases"/>
    <property type="match status" value="1"/>
</dbReference>
<dbReference type="Proteomes" id="UP000800093">
    <property type="component" value="Unassembled WGS sequence"/>
</dbReference>
<dbReference type="AlphaFoldDB" id="A0A9P4K5L5"/>
<organism evidence="6 7">
    <name type="scientific">Lojkania enalia</name>
    <dbReference type="NCBI Taxonomy" id="147567"/>
    <lineage>
        <taxon>Eukaryota</taxon>
        <taxon>Fungi</taxon>
        <taxon>Dikarya</taxon>
        <taxon>Ascomycota</taxon>
        <taxon>Pezizomycotina</taxon>
        <taxon>Dothideomycetes</taxon>
        <taxon>Pleosporomycetidae</taxon>
        <taxon>Pleosporales</taxon>
        <taxon>Pleosporales incertae sedis</taxon>
        <taxon>Lojkania</taxon>
    </lineage>
</organism>
<keyword evidence="3" id="KW-0378">Hydrolase</keyword>
<proteinExistence type="inferred from homology"/>
<feature type="domain" description="Ubiquitin-like protease family profile" evidence="5">
    <location>
        <begin position="169"/>
        <end position="354"/>
    </location>
</feature>
<reference evidence="7" key="1">
    <citation type="journal article" date="2020" name="Stud. Mycol.">
        <title>101 Dothideomycetes genomes: A test case for predicting lifestyles and emergence of pathogens.</title>
        <authorList>
            <person name="Haridas S."/>
            <person name="Albert R."/>
            <person name="Binder M."/>
            <person name="Bloem J."/>
            <person name="LaButti K."/>
            <person name="Salamov A."/>
            <person name="Andreopoulos B."/>
            <person name="Baker S."/>
            <person name="Barry K."/>
            <person name="Bills G."/>
            <person name="Bluhm B."/>
            <person name="Cannon C."/>
            <person name="Castanera R."/>
            <person name="Culley D."/>
            <person name="Daum C."/>
            <person name="Ezra D."/>
            <person name="Gonzalez J."/>
            <person name="Henrissat B."/>
            <person name="Kuo A."/>
            <person name="Liang C."/>
            <person name="Lipzen A."/>
            <person name="Lutzoni F."/>
            <person name="Magnuson J."/>
            <person name="Mondo S."/>
            <person name="Nolan M."/>
            <person name="Ohm R."/>
            <person name="Pangilinan J."/>
            <person name="Park H.-J."/>
            <person name="Ramirez L."/>
            <person name="Alfaro M."/>
            <person name="Sun H."/>
            <person name="Tritt A."/>
            <person name="Yoshinaga Y."/>
            <person name="Zwiers L.-H."/>
            <person name="Turgeon B."/>
            <person name="Goodwin S."/>
            <person name="Spatafora J."/>
            <person name="Crous P."/>
            <person name="Grigoriev I."/>
        </authorList>
    </citation>
    <scope>NUCLEOTIDE SEQUENCE [LARGE SCALE GENOMIC DNA]</scope>
    <source>
        <strain evidence="7">CBS 304.66</strain>
    </source>
</reference>
<name>A0A9P4K5L5_9PLEO</name>
<dbReference type="PROSITE" id="PS50600">
    <property type="entry name" value="ULP_PROTEASE"/>
    <property type="match status" value="1"/>
</dbReference>
<evidence type="ECO:0000313" key="6">
    <source>
        <dbReference type="EMBL" id="KAF2261722.1"/>
    </source>
</evidence>
<dbReference type="Gene3D" id="3.40.395.10">
    <property type="entry name" value="Adenoviral Proteinase, Chain A"/>
    <property type="match status" value="1"/>
</dbReference>
<dbReference type="EMBL" id="ML986651">
    <property type="protein sequence ID" value="KAF2261722.1"/>
    <property type="molecule type" value="Genomic_DNA"/>
</dbReference>
<evidence type="ECO:0000259" key="5">
    <source>
        <dbReference type="PROSITE" id="PS50600"/>
    </source>
</evidence>
<keyword evidence="7" id="KW-1185">Reference proteome</keyword>
<comment type="caution">
    <text evidence="6">The sequence shown here is derived from an EMBL/GenBank/DDBJ whole genome shotgun (WGS) entry which is preliminary data.</text>
</comment>
<feature type="region of interest" description="Disordered" evidence="4">
    <location>
        <begin position="503"/>
        <end position="528"/>
    </location>
</feature>